<evidence type="ECO:0000256" key="6">
    <source>
        <dbReference type="ARBA" id="ARBA00022660"/>
    </source>
</evidence>
<dbReference type="OrthoDB" id="18339at2759"/>
<sequence>MSLRENPHFQEAEEHMLEPVIRLPLVDALRRISSKQDTQCGFFESQYYHCLEAFGQKLGRKYCDLERRDFNECITNYKQKKRAEWIRLQYKLHWDTKKHGPLPEGAKIEMTTVEMYGLEWCRHRRIPIIHLARMIQARELGCRKSGTHFFYGARQFYQCFHPSCSISGVDKKNLIIKRFSPDGRSLVCFSSNCHDLFVYDYRGFTDAYNKQPETMFEDVFPERFAVNLITDEEEGVVLNKEFLFFTEDCRYLLVAAEYPTSENALRWDDVYQNNESLPPVSVQALINYIIYCIDMNTGDICDKYYLDADRLWISRGVTLIGYLLAVLSFQHQTIHFLHISEDTGYFTLLGHVGRYLFADDEDLVMAAEKSPNSPTTDVVLSGVKQRILTYLYHRCADSTQVDNFLHTFAQFRSLRMWQMQLVTPSIILIRFVNEEAFAATPGIGSYPLLLVLMDWQRGDILGAFDRYSANFLKLIEKCQEELKYAHVSSNRFPCTIQHCQQALVAYERMKDALTDARGGSDRETRRRIICQLPYSFSYIPVETPYLDPSMFRFDDRLITLIERTKLTDSEVIRFFSRLTCLPLFEMHLNQGRFVQLLFHPTDPFAISVDRTRGFGTATFHLPPFITPDDPA</sequence>
<evidence type="ECO:0000256" key="9">
    <source>
        <dbReference type="ARBA" id="ARBA00023128"/>
    </source>
</evidence>
<proteinExistence type="inferred from homology"/>
<evidence type="ECO:0000256" key="2">
    <source>
        <dbReference type="ARBA" id="ARBA00004569"/>
    </source>
</evidence>
<keyword evidence="9" id="KW-0496">Mitochondrion</keyword>
<reference evidence="13 14" key="1">
    <citation type="submission" date="2015-12" db="EMBL/GenBank/DDBJ databases">
        <title>Draft genome of the nematode, Onchocerca flexuosa.</title>
        <authorList>
            <person name="Mitreva M."/>
        </authorList>
    </citation>
    <scope>NUCLEOTIDE SEQUENCE [LARGE SCALE GENOMIC DNA]</scope>
    <source>
        <strain evidence="13">Red Deer</strain>
    </source>
</reference>
<dbReference type="GO" id="GO:0005758">
    <property type="term" value="C:mitochondrial intermembrane space"/>
    <property type="evidence" value="ECO:0007669"/>
    <property type="project" value="UniProtKB-SubCell"/>
</dbReference>
<keyword evidence="6" id="KW-0679">Respiratory chain</keyword>
<keyword evidence="7" id="KW-0999">Mitochondrion inner membrane</keyword>
<dbReference type="EMBL" id="KZ269977">
    <property type="protein sequence ID" value="OZC12749.1"/>
    <property type="molecule type" value="Genomic_DNA"/>
</dbReference>
<dbReference type="Pfam" id="PF09737">
    <property type="entry name" value="Det1"/>
    <property type="match status" value="1"/>
</dbReference>
<dbReference type="GO" id="GO:0031461">
    <property type="term" value="C:cullin-RING ubiquitin ligase complex"/>
    <property type="evidence" value="ECO:0007669"/>
    <property type="project" value="TreeGrafter"/>
</dbReference>
<dbReference type="GO" id="GO:0016567">
    <property type="term" value="P:protein ubiquitination"/>
    <property type="evidence" value="ECO:0007669"/>
    <property type="project" value="TreeGrafter"/>
</dbReference>
<dbReference type="InterPro" id="IPR019342">
    <property type="entry name" value="NADH_UbQ_OxRdtase_FeS-su5"/>
</dbReference>
<evidence type="ECO:0000256" key="4">
    <source>
        <dbReference type="ARBA" id="ARBA00007372"/>
    </source>
</evidence>
<evidence type="ECO:0000313" key="13">
    <source>
        <dbReference type="EMBL" id="OZC12749.1"/>
    </source>
</evidence>
<gene>
    <name evidence="13" type="ORF">X798_00382</name>
</gene>
<keyword evidence="10" id="KW-0472">Membrane</keyword>
<organism evidence="13 14">
    <name type="scientific">Onchocerca flexuosa</name>
    <dbReference type="NCBI Taxonomy" id="387005"/>
    <lineage>
        <taxon>Eukaryota</taxon>
        <taxon>Metazoa</taxon>
        <taxon>Ecdysozoa</taxon>
        <taxon>Nematoda</taxon>
        <taxon>Chromadorea</taxon>
        <taxon>Rhabditida</taxon>
        <taxon>Spirurina</taxon>
        <taxon>Spiruromorpha</taxon>
        <taxon>Filarioidea</taxon>
        <taxon>Onchocercidae</taxon>
        <taxon>Onchocerca</taxon>
    </lineage>
</organism>
<dbReference type="GO" id="GO:0031625">
    <property type="term" value="F:ubiquitin protein ligase binding"/>
    <property type="evidence" value="ECO:0007669"/>
    <property type="project" value="TreeGrafter"/>
</dbReference>
<dbReference type="GO" id="GO:0005743">
    <property type="term" value="C:mitochondrial inner membrane"/>
    <property type="evidence" value="ECO:0007669"/>
    <property type="project" value="UniProtKB-SubCell"/>
</dbReference>
<accession>A0A238C5K9</accession>
<dbReference type="GO" id="GO:0005634">
    <property type="term" value="C:nucleus"/>
    <property type="evidence" value="ECO:0007669"/>
    <property type="project" value="TreeGrafter"/>
</dbReference>
<dbReference type="GO" id="GO:1990756">
    <property type="term" value="F:ubiquitin-like ligase-substrate adaptor activity"/>
    <property type="evidence" value="ECO:0007669"/>
    <property type="project" value="TreeGrafter"/>
</dbReference>
<comment type="subcellular location">
    <subcellularLocation>
        <location evidence="3">Mitochondrion inner membrane</location>
        <topology evidence="3">Peripheral membrane protein</topology>
    </subcellularLocation>
    <subcellularLocation>
        <location evidence="2">Mitochondrion intermembrane space</location>
    </subcellularLocation>
</comment>
<dbReference type="PANTHER" id="PTHR13374:SF3">
    <property type="entry name" value="DET1 HOMOLOG"/>
    <property type="match status" value="1"/>
</dbReference>
<evidence type="ECO:0000256" key="3">
    <source>
        <dbReference type="ARBA" id="ARBA00004637"/>
    </source>
</evidence>
<dbReference type="Proteomes" id="UP000242913">
    <property type="component" value="Unassembled WGS sequence"/>
</dbReference>
<dbReference type="PANTHER" id="PTHR13374">
    <property type="entry name" value="DET1 HOMOLOG DE-ETIOLATED-1 HOMOLOG"/>
    <property type="match status" value="1"/>
</dbReference>
<evidence type="ECO:0000313" key="14">
    <source>
        <dbReference type="Proteomes" id="UP000242913"/>
    </source>
</evidence>
<dbReference type="Pfam" id="PF10200">
    <property type="entry name" value="Ndufs5"/>
    <property type="match status" value="1"/>
</dbReference>
<name>A0A238C5K9_9BILA</name>
<dbReference type="InterPro" id="IPR019138">
    <property type="entry name" value="De-etiolated_protein_1_Det1"/>
</dbReference>
<keyword evidence="5" id="KW-0813">Transport</keyword>
<evidence type="ECO:0000256" key="12">
    <source>
        <dbReference type="PIRSR" id="PIRSR619342-50"/>
    </source>
</evidence>
<keyword evidence="11 12" id="KW-1015">Disulfide bond</keyword>
<keyword evidence="14" id="KW-1185">Reference proteome</keyword>
<comment type="similarity">
    <text evidence="4">Belongs to the complex I NDUFS5 subunit family.</text>
</comment>
<protein>
    <submittedName>
        <fullName evidence="13">Uncharacterized protein</fullName>
    </submittedName>
</protein>
<evidence type="ECO:0000256" key="1">
    <source>
        <dbReference type="ARBA" id="ARBA00003195"/>
    </source>
</evidence>
<evidence type="ECO:0000256" key="5">
    <source>
        <dbReference type="ARBA" id="ARBA00022448"/>
    </source>
</evidence>
<dbReference type="AlphaFoldDB" id="A0A238C5K9"/>
<evidence type="ECO:0000256" key="10">
    <source>
        <dbReference type="ARBA" id="ARBA00023136"/>
    </source>
</evidence>
<keyword evidence="8" id="KW-0249">Electron transport</keyword>
<feature type="disulfide bond" evidence="12">
    <location>
        <begin position="50"/>
        <end position="63"/>
    </location>
</feature>
<evidence type="ECO:0000256" key="8">
    <source>
        <dbReference type="ARBA" id="ARBA00022982"/>
    </source>
</evidence>
<feature type="disulfide bond" evidence="12">
    <location>
        <begin position="40"/>
        <end position="73"/>
    </location>
</feature>
<comment type="function">
    <text evidence="1">Accessory subunit of the mitochondrial membrane respiratory chain NADH dehydrogenase (Complex I), that is believed not to be involved in catalysis. Complex I functions in the transfer of electrons from NADH to the respiratory chain. The immediate electron acceptor for the enzyme is believed to be ubiquinone.</text>
</comment>
<evidence type="ECO:0000256" key="11">
    <source>
        <dbReference type="ARBA" id="ARBA00023157"/>
    </source>
</evidence>
<evidence type="ECO:0000256" key="7">
    <source>
        <dbReference type="ARBA" id="ARBA00022792"/>
    </source>
</evidence>
<dbReference type="GO" id="GO:0032436">
    <property type="term" value="P:positive regulation of proteasomal ubiquitin-dependent protein catabolic process"/>
    <property type="evidence" value="ECO:0007669"/>
    <property type="project" value="TreeGrafter"/>
</dbReference>